<sequence>MQLKNSLRMFLKQELCTLNTWKRLPTNKRPVNTQEIKLQTNKISNFMTVCTNGQIILEEKYQRCRFTKSEIVSYAKWLGINLKREPELYPLVYEGIKAPLPVGWKPCMNTNGDIYYFNFFTGQSTWDHPCDVYYKNMVLECRKNKSCTNVTDRKQKYLKKPQHKKSCGPCHGLKLLHIETYNKPISNRTQDNGTSWSNTTHNHNLKLSNENPVFKNLSGTGNEPLVSKPKPSENNDDQFRKSTGVQYESACELQAIRIKENTELALVSQVDENLLNFSLLSNSEDLTNRIRSKTRNVTKSYGFSETLQNETNSNNCCKIKIKQNTSTGYPVYGRSEESMNIKNTGNCDSDSSVHKHLQTKTGSECMTKLLKKMEQNHEEVLGASYKLCSMQNELVNWCNEIEKRLYDIDSRYKITFCRDRALMGNNNLLIFLEPREINQQDYVNTSLYNKVTFNEYPSYNSNLSVNTKNKRPHSSDDYLLSKKHTCTETKTNAISTNSLVFKTNHVENLVPISNSISQNLVKHLSIVDMSKSRYTVTNWNRISSDWNTVRTKLYHGKSLYSPRNLPQSMISQQLEDYSRWLEQAEAYMKTLQSV</sequence>
<name>A0A430QG50_SCHBO</name>
<gene>
    <name evidence="3" type="ORF">DC041_0010308</name>
</gene>
<comment type="caution">
    <text evidence="3">The sequence shown here is derived from an EMBL/GenBank/DDBJ whole genome shotgun (WGS) entry which is preliminary data.</text>
</comment>
<organism evidence="3 4">
    <name type="scientific">Schistosoma bovis</name>
    <name type="common">Blood fluke</name>
    <dbReference type="NCBI Taxonomy" id="6184"/>
    <lineage>
        <taxon>Eukaryota</taxon>
        <taxon>Metazoa</taxon>
        <taxon>Spiralia</taxon>
        <taxon>Lophotrochozoa</taxon>
        <taxon>Platyhelminthes</taxon>
        <taxon>Trematoda</taxon>
        <taxon>Digenea</taxon>
        <taxon>Strigeidida</taxon>
        <taxon>Schistosomatoidea</taxon>
        <taxon>Schistosomatidae</taxon>
        <taxon>Schistosoma</taxon>
    </lineage>
</organism>
<dbReference type="PANTHER" id="PTHR21715:SF0">
    <property type="entry name" value="RH04127P"/>
    <property type="match status" value="1"/>
</dbReference>
<dbReference type="AlphaFoldDB" id="A0A430QG50"/>
<feature type="region of interest" description="Disordered" evidence="1">
    <location>
        <begin position="205"/>
        <end position="237"/>
    </location>
</feature>
<dbReference type="SMART" id="SM00456">
    <property type="entry name" value="WW"/>
    <property type="match status" value="1"/>
</dbReference>
<dbReference type="InterPro" id="IPR053233">
    <property type="entry name" value="ABRA-related"/>
</dbReference>
<dbReference type="PANTHER" id="PTHR21715">
    <property type="entry name" value="RH04127P"/>
    <property type="match status" value="1"/>
</dbReference>
<dbReference type="STRING" id="6184.A0A430QG50"/>
<dbReference type="InterPro" id="IPR036020">
    <property type="entry name" value="WW_dom_sf"/>
</dbReference>
<dbReference type="PROSITE" id="PS50020">
    <property type="entry name" value="WW_DOMAIN_2"/>
    <property type="match status" value="1"/>
</dbReference>
<dbReference type="PROSITE" id="PS01159">
    <property type="entry name" value="WW_DOMAIN_1"/>
    <property type="match status" value="1"/>
</dbReference>
<accession>A0A430QG50</accession>
<dbReference type="InterPro" id="IPR001202">
    <property type="entry name" value="WW_dom"/>
</dbReference>
<feature type="compositionally biased region" description="Polar residues" evidence="1">
    <location>
        <begin position="205"/>
        <end position="221"/>
    </location>
</feature>
<feature type="domain" description="WW" evidence="2">
    <location>
        <begin position="98"/>
        <end position="131"/>
    </location>
</feature>
<evidence type="ECO:0000256" key="1">
    <source>
        <dbReference type="SAM" id="MobiDB-lite"/>
    </source>
</evidence>
<evidence type="ECO:0000313" key="4">
    <source>
        <dbReference type="Proteomes" id="UP000290809"/>
    </source>
</evidence>
<dbReference type="Pfam" id="PF00397">
    <property type="entry name" value="WW"/>
    <property type="match status" value="1"/>
</dbReference>
<proteinExistence type="predicted"/>
<dbReference type="EMBL" id="QMKO01001775">
    <property type="protein sequence ID" value="RTG86668.1"/>
    <property type="molecule type" value="Genomic_DNA"/>
</dbReference>
<protein>
    <recommendedName>
        <fullName evidence="2">WW domain-containing protein</fullName>
    </recommendedName>
</protein>
<evidence type="ECO:0000259" key="2">
    <source>
        <dbReference type="PROSITE" id="PS50020"/>
    </source>
</evidence>
<keyword evidence="4" id="KW-1185">Reference proteome</keyword>
<dbReference type="Gene3D" id="3.30.1470.10">
    <property type="entry name" value="Photosystem I PsaD, reaction center subunit II"/>
    <property type="match status" value="1"/>
</dbReference>
<dbReference type="Proteomes" id="UP000290809">
    <property type="component" value="Unassembled WGS sequence"/>
</dbReference>
<reference evidence="3 4" key="1">
    <citation type="journal article" date="2019" name="PLoS Pathog.">
        <title>Genome sequence of the bovine parasite Schistosoma bovis Tanzania.</title>
        <authorList>
            <person name="Oey H."/>
            <person name="Zakrzewski M."/>
            <person name="Gobert G."/>
            <person name="Gravermann K."/>
            <person name="Stoye J."/>
            <person name="Jones M."/>
            <person name="Mcmanus D."/>
            <person name="Krause L."/>
        </authorList>
    </citation>
    <scope>NUCLEOTIDE SEQUENCE [LARGE SCALE GENOMIC DNA]</scope>
    <source>
        <strain evidence="3 4">TAN1997</strain>
    </source>
</reference>
<dbReference type="CDD" id="cd00201">
    <property type="entry name" value="WW"/>
    <property type="match status" value="1"/>
</dbReference>
<dbReference type="SUPFAM" id="SSF51045">
    <property type="entry name" value="WW domain"/>
    <property type="match status" value="1"/>
</dbReference>
<evidence type="ECO:0000313" key="3">
    <source>
        <dbReference type="EMBL" id="RTG86668.1"/>
    </source>
</evidence>